<protein>
    <recommendedName>
        <fullName evidence="1">Fibronectin type-III domain-containing protein</fullName>
    </recommendedName>
</protein>
<evidence type="ECO:0000259" key="1">
    <source>
        <dbReference type="PROSITE" id="PS50853"/>
    </source>
</evidence>
<name>A0AAD5M5R4_PYTIN</name>
<evidence type="ECO:0000313" key="3">
    <source>
        <dbReference type="Proteomes" id="UP001209570"/>
    </source>
</evidence>
<dbReference type="Gene3D" id="2.60.40.10">
    <property type="entry name" value="Immunoglobulins"/>
    <property type="match status" value="2"/>
</dbReference>
<sequence>MGRATRRKRRDEQQRLYFTIQGDSRNEEERAKARAMLDALQQKLVDDALREDGRLEYTIQDLWPGEVYQFVVAAENRCGLGEFSPFSDYIKMKSTAPDAPERPTIPRIDKRDYSINGGSFEHEIVVFHGREMILEHLKPKTTYQFQVSTANSVGRAPFSPPCIAFTTPSLVGFTIDTYFANRPPIEHASARFIQRWYRSWKRRIRERAIFLRSLSLAIAGWHIL</sequence>
<dbReference type="PROSITE" id="PS50853">
    <property type="entry name" value="FN3"/>
    <property type="match status" value="1"/>
</dbReference>
<organism evidence="2 3">
    <name type="scientific">Pythium insidiosum</name>
    <name type="common">Pythiosis disease agent</name>
    <dbReference type="NCBI Taxonomy" id="114742"/>
    <lineage>
        <taxon>Eukaryota</taxon>
        <taxon>Sar</taxon>
        <taxon>Stramenopiles</taxon>
        <taxon>Oomycota</taxon>
        <taxon>Peronosporomycetes</taxon>
        <taxon>Pythiales</taxon>
        <taxon>Pythiaceae</taxon>
        <taxon>Pythium</taxon>
    </lineage>
</organism>
<dbReference type="InterPro" id="IPR003961">
    <property type="entry name" value="FN3_dom"/>
</dbReference>
<reference evidence="2" key="1">
    <citation type="submission" date="2021-12" db="EMBL/GenBank/DDBJ databases">
        <title>Prjna785345.</title>
        <authorList>
            <person name="Rujirawat T."/>
            <person name="Krajaejun T."/>
        </authorList>
    </citation>
    <scope>NUCLEOTIDE SEQUENCE</scope>
    <source>
        <strain evidence="2">Pi057C3</strain>
    </source>
</reference>
<feature type="domain" description="Fibronectin type-III" evidence="1">
    <location>
        <begin position="73"/>
        <end position="170"/>
    </location>
</feature>
<dbReference type="Proteomes" id="UP001209570">
    <property type="component" value="Unassembled WGS sequence"/>
</dbReference>
<accession>A0AAD5M5R4</accession>
<gene>
    <name evidence="2" type="ORF">P43SY_005041</name>
</gene>
<dbReference type="EMBL" id="JAKCXM010000045">
    <property type="protein sequence ID" value="KAJ0405422.1"/>
    <property type="molecule type" value="Genomic_DNA"/>
</dbReference>
<keyword evidence="3" id="KW-1185">Reference proteome</keyword>
<evidence type="ECO:0000313" key="2">
    <source>
        <dbReference type="EMBL" id="KAJ0405422.1"/>
    </source>
</evidence>
<dbReference type="InterPro" id="IPR036116">
    <property type="entry name" value="FN3_sf"/>
</dbReference>
<dbReference type="InterPro" id="IPR013783">
    <property type="entry name" value="Ig-like_fold"/>
</dbReference>
<proteinExistence type="predicted"/>
<dbReference type="AlphaFoldDB" id="A0AAD5M5R4"/>
<dbReference type="SUPFAM" id="SSF49265">
    <property type="entry name" value="Fibronectin type III"/>
    <property type="match status" value="1"/>
</dbReference>
<dbReference type="CDD" id="cd00063">
    <property type="entry name" value="FN3"/>
    <property type="match status" value="2"/>
</dbReference>
<comment type="caution">
    <text evidence="2">The sequence shown here is derived from an EMBL/GenBank/DDBJ whole genome shotgun (WGS) entry which is preliminary data.</text>
</comment>